<evidence type="ECO:0000256" key="2">
    <source>
        <dbReference type="ARBA" id="ARBA00022475"/>
    </source>
</evidence>
<gene>
    <name evidence="9" type="ORF">SAMN05877753_101425</name>
</gene>
<evidence type="ECO:0000256" key="4">
    <source>
        <dbReference type="ARBA" id="ARBA00022692"/>
    </source>
</evidence>
<evidence type="ECO:0000256" key="3">
    <source>
        <dbReference type="ARBA" id="ARBA00022519"/>
    </source>
</evidence>
<feature type="transmembrane region" description="Helical" evidence="7">
    <location>
        <begin position="240"/>
        <end position="256"/>
    </location>
</feature>
<feature type="transmembrane region" description="Helical" evidence="7">
    <location>
        <begin position="49"/>
        <end position="67"/>
    </location>
</feature>
<evidence type="ECO:0000313" key="10">
    <source>
        <dbReference type="Proteomes" id="UP000219546"/>
    </source>
</evidence>
<evidence type="ECO:0000259" key="8">
    <source>
        <dbReference type="Pfam" id="PF06808"/>
    </source>
</evidence>
<dbReference type="PIRSF" id="PIRSF006066">
    <property type="entry name" value="HI0050"/>
    <property type="match status" value="1"/>
</dbReference>
<feature type="transmembrane region" description="Helical" evidence="7">
    <location>
        <begin position="104"/>
        <end position="124"/>
    </location>
</feature>
<feature type="transmembrane region" description="Helical" evidence="7">
    <location>
        <begin position="268"/>
        <end position="292"/>
    </location>
</feature>
<dbReference type="GO" id="GO:0005886">
    <property type="term" value="C:plasma membrane"/>
    <property type="evidence" value="ECO:0007669"/>
    <property type="project" value="UniProtKB-SubCell"/>
</dbReference>
<feature type="transmembrane region" description="Helical" evidence="7">
    <location>
        <begin position="136"/>
        <end position="155"/>
    </location>
</feature>
<feature type="transmembrane region" description="Helical" evidence="7">
    <location>
        <begin position="304"/>
        <end position="326"/>
    </location>
</feature>
<evidence type="ECO:0000256" key="5">
    <source>
        <dbReference type="ARBA" id="ARBA00022989"/>
    </source>
</evidence>
<evidence type="ECO:0000256" key="6">
    <source>
        <dbReference type="ARBA" id="ARBA00023136"/>
    </source>
</evidence>
<protein>
    <submittedName>
        <fullName evidence="9">C4-dicarboxylate transporter DctM subunit</fullName>
    </submittedName>
</protein>
<reference evidence="9 10" key="1">
    <citation type="submission" date="2017-08" db="EMBL/GenBank/DDBJ databases">
        <authorList>
            <person name="de Groot N.N."/>
        </authorList>
    </citation>
    <scope>NUCLEOTIDE SEQUENCE [LARGE SCALE GENOMIC DNA]</scope>
    <source>
        <strain evidence="9 10">JC228</strain>
    </source>
</reference>
<evidence type="ECO:0000256" key="1">
    <source>
        <dbReference type="ARBA" id="ARBA00004429"/>
    </source>
</evidence>
<dbReference type="PANTHER" id="PTHR33362:SF3">
    <property type="entry name" value="SIALIC ACID TRAP TRANSPORTER PERMEASE PROTEIN SIAT"/>
    <property type="match status" value="1"/>
</dbReference>
<keyword evidence="5 7" id="KW-1133">Transmembrane helix</keyword>
<dbReference type="RefSeq" id="WP_097156934.1">
    <property type="nucleotide sequence ID" value="NZ_JBEPMQ010000003.1"/>
</dbReference>
<dbReference type="PANTHER" id="PTHR33362">
    <property type="entry name" value="SIALIC ACID TRAP TRANSPORTER PERMEASE PROTEIN SIAT-RELATED"/>
    <property type="match status" value="1"/>
</dbReference>
<dbReference type="InterPro" id="IPR004681">
    <property type="entry name" value="TRAP_DctM"/>
</dbReference>
<feature type="transmembrane region" description="Helical" evidence="7">
    <location>
        <begin position="213"/>
        <end position="234"/>
    </location>
</feature>
<keyword evidence="10" id="KW-1185">Reference proteome</keyword>
<dbReference type="Proteomes" id="UP000219546">
    <property type="component" value="Unassembled WGS sequence"/>
</dbReference>
<evidence type="ECO:0000256" key="7">
    <source>
        <dbReference type="SAM" id="Phobius"/>
    </source>
</evidence>
<feature type="domain" description="TRAP C4-dicarboxylate transport system permease DctM subunit" evidence="8">
    <location>
        <begin position="7"/>
        <end position="416"/>
    </location>
</feature>
<evidence type="ECO:0000313" key="9">
    <source>
        <dbReference type="EMBL" id="SNX67110.1"/>
    </source>
</evidence>
<name>A0A285CHX1_9BACI</name>
<dbReference type="InterPro" id="IPR010656">
    <property type="entry name" value="DctM"/>
</dbReference>
<dbReference type="OrthoDB" id="9785600at2"/>
<dbReference type="NCBIfam" id="TIGR00786">
    <property type="entry name" value="dctM"/>
    <property type="match status" value="1"/>
</dbReference>
<keyword evidence="6 7" id="KW-0472">Membrane</keyword>
<dbReference type="AlphaFoldDB" id="A0A285CHX1"/>
<feature type="transmembrane region" description="Helical" evidence="7">
    <location>
        <begin position="333"/>
        <end position="350"/>
    </location>
</feature>
<sequence length="427" mass="45061">MTAAILFVSLAVLLLLNVPIAVSLGLATFFAVIGSDLSLPMTVIPQRMFTSVDSFPFMAIPFFMLAGSIMQTGGISSRLINFAKSLVGALPGGLGIIAVFSSGFFGAISGSNAATVAAIGKIMIPSMVKEKYPREYASALIASAGTLGVVVPPSVPMITYGVISGVSIGALFLAGFIPALLMVMALCFIIMYKAKKENLPKGRLSLKELWISFKDAILALLMPVIVLGGIYGGIFTPTEAAAVACVYALIVTLFVYREIKIKDLYQIILSSGQATAIVFFVIATSSAFSWLLTAERIPDTLAQMILGISDNAVIILLAINLLLLIFGVFLETNAIILLVTPILLPIAAAIELDPLVLGIIIVVNTSIGMLTPPMALNVVVASGISGSTIEDISKRIVPFFIALLVVVLLITFIPEITFFLPNLLGEL</sequence>
<keyword evidence="2" id="KW-1003">Cell membrane</keyword>
<accession>A0A285CHX1</accession>
<keyword evidence="4 7" id="KW-0812">Transmembrane</keyword>
<organism evidence="9 10">
    <name type="scientific">Bacillus oleivorans</name>
    <dbReference type="NCBI Taxonomy" id="1448271"/>
    <lineage>
        <taxon>Bacteria</taxon>
        <taxon>Bacillati</taxon>
        <taxon>Bacillota</taxon>
        <taxon>Bacilli</taxon>
        <taxon>Bacillales</taxon>
        <taxon>Bacillaceae</taxon>
        <taxon>Bacillus</taxon>
    </lineage>
</organism>
<dbReference type="EMBL" id="OAOP01000001">
    <property type="protein sequence ID" value="SNX67110.1"/>
    <property type="molecule type" value="Genomic_DNA"/>
</dbReference>
<feature type="transmembrane region" description="Helical" evidence="7">
    <location>
        <begin position="396"/>
        <end position="420"/>
    </location>
</feature>
<feature type="transmembrane region" description="Helical" evidence="7">
    <location>
        <begin position="356"/>
        <end position="384"/>
    </location>
</feature>
<dbReference type="GO" id="GO:0022857">
    <property type="term" value="F:transmembrane transporter activity"/>
    <property type="evidence" value="ECO:0007669"/>
    <property type="project" value="TreeGrafter"/>
</dbReference>
<feature type="transmembrane region" description="Helical" evidence="7">
    <location>
        <begin position="167"/>
        <end position="192"/>
    </location>
</feature>
<keyword evidence="3" id="KW-0997">Cell inner membrane</keyword>
<comment type="subcellular location">
    <subcellularLocation>
        <location evidence="1">Cell inner membrane</location>
        <topology evidence="1">Multi-pass membrane protein</topology>
    </subcellularLocation>
</comment>
<proteinExistence type="predicted"/>
<dbReference type="Pfam" id="PF06808">
    <property type="entry name" value="DctM"/>
    <property type="match status" value="1"/>
</dbReference>